<sequence length="655" mass="73817">MSHLPKIPSFVALILLVFGSSIFAEKSELEKGGWDEIPPEEFEAAVPKIDPDAHSEFTFRSIEVDDRDLYSSTHRFHNRVKLFTEAGVKEWDKVDLEYFEGMRVTKVKARVIYPDLTVATLDRKDIVKRKVFENDSFKGYAKSFSFPGLKPGCIIEYSWDLKIDAWFKGVTVDLLGGHPTWLYDVIVKPYKGLAHSVRNFNSGAQWDKFSSGFKCQLTDLKARSNEPYVGPRRDFEPFFVVEYSTKLKALEQQKYWNYRAGRLDSVNDELIRPKVGRVKKLAEKLFSGTGLNEEKIQIAYDYCTQEIVNISEPTTVYTEEEIEELKRNSSPSDTLKNGYGTGFDINALFASLLGAGGFKVSLAEVEDKSSCTYHVTKLGGFNLSDWAVAAKVNNTWQFYDPGSGFLPCGVLNSANSGSDAIIIEGKFYKDLETAAVGDDFSKVARIANLSIDEYGDLKGKVAIKYSGYEGISLKRAFSGMTDTEMEEFVLEKDWQDRLPRAEISDFSVKNEDSRSKDLILKYSVKIPGYADVAGDRLVFNPSIFQEGESPVFGEEERNSTIGIPFRPHVSDKVTCTIPDGFEFEANAGTDSNNEGQIVSRKSMITKADGQSIVYQRFYTLKVLTIDSRFYPLVKAEFDRMNEADHRPLTLLAKES</sequence>
<dbReference type="Pfam" id="PF12969">
    <property type="entry name" value="DUF3857"/>
    <property type="match status" value="1"/>
</dbReference>
<dbReference type="Gene3D" id="3.10.620.30">
    <property type="match status" value="1"/>
</dbReference>
<keyword evidence="3" id="KW-1185">Reference proteome</keyword>
<accession>A0A934RX35</accession>
<name>A0A934RX35_9BACT</name>
<dbReference type="RefSeq" id="WP_200356599.1">
    <property type="nucleotide sequence ID" value="NZ_JAENIL010000030.1"/>
</dbReference>
<proteinExistence type="predicted"/>
<dbReference type="InterPro" id="IPR024618">
    <property type="entry name" value="DUF3857"/>
</dbReference>
<evidence type="ECO:0000313" key="3">
    <source>
        <dbReference type="Proteomes" id="UP000617628"/>
    </source>
</evidence>
<dbReference type="Proteomes" id="UP000617628">
    <property type="component" value="Unassembled WGS sequence"/>
</dbReference>
<dbReference type="Gene3D" id="2.60.40.3140">
    <property type="match status" value="1"/>
</dbReference>
<dbReference type="Gene3D" id="2.60.120.1130">
    <property type="match status" value="1"/>
</dbReference>
<dbReference type="AlphaFoldDB" id="A0A934RX35"/>
<comment type="caution">
    <text evidence="2">The sequence shown here is derived from an EMBL/GenBank/DDBJ whole genome shotgun (WGS) entry which is preliminary data.</text>
</comment>
<organism evidence="2 3">
    <name type="scientific">Pelagicoccus mobilis</name>
    <dbReference type="NCBI Taxonomy" id="415221"/>
    <lineage>
        <taxon>Bacteria</taxon>
        <taxon>Pseudomonadati</taxon>
        <taxon>Verrucomicrobiota</taxon>
        <taxon>Opitutia</taxon>
        <taxon>Puniceicoccales</taxon>
        <taxon>Pelagicoccaceae</taxon>
        <taxon>Pelagicoccus</taxon>
    </lineage>
</organism>
<evidence type="ECO:0000259" key="1">
    <source>
        <dbReference type="Pfam" id="PF12969"/>
    </source>
</evidence>
<gene>
    <name evidence="2" type="ORF">JIN87_16020</name>
</gene>
<reference evidence="2" key="1">
    <citation type="submission" date="2021-01" db="EMBL/GenBank/DDBJ databases">
        <title>Modified the classification status of verrucomicrobia.</title>
        <authorList>
            <person name="Feng X."/>
        </authorList>
    </citation>
    <scope>NUCLEOTIDE SEQUENCE</scope>
    <source>
        <strain evidence="2">KCTC 13126</strain>
    </source>
</reference>
<evidence type="ECO:0000313" key="2">
    <source>
        <dbReference type="EMBL" id="MBK1878387.1"/>
    </source>
</evidence>
<dbReference type="EMBL" id="JAENIL010000030">
    <property type="protein sequence ID" value="MBK1878387.1"/>
    <property type="molecule type" value="Genomic_DNA"/>
</dbReference>
<protein>
    <submittedName>
        <fullName evidence="2">DUF3857 domain-containing protein</fullName>
    </submittedName>
</protein>
<feature type="domain" description="DUF3857" evidence="1">
    <location>
        <begin position="71"/>
        <end position="162"/>
    </location>
</feature>